<dbReference type="AlphaFoldDB" id="A0AA41WJ52"/>
<evidence type="ECO:0000313" key="5">
    <source>
        <dbReference type="Proteomes" id="UP001165292"/>
    </source>
</evidence>
<dbReference type="RefSeq" id="WP_014851920.1">
    <property type="nucleotide sequence ID" value="NZ_DALYPK010000003.1"/>
</dbReference>
<feature type="compositionally biased region" description="Polar residues" evidence="1">
    <location>
        <begin position="1"/>
        <end position="11"/>
    </location>
</feature>
<sequence length="65" mass="6942">MKQNQPGSEPSPTDETDTTMTDAGEKNAGEDPDFDEQLQPQDDREPEVAPDDPDIQGVGDAGKPS</sequence>
<dbReference type="EMBL" id="JAMYBS010000021">
    <property type="protein sequence ID" value="MCO7546247.1"/>
    <property type="molecule type" value="Genomic_DNA"/>
</dbReference>
<evidence type="ECO:0000256" key="1">
    <source>
        <dbReference type="SAM" id="MobiDB-lite"/>
    </source>
</evidence>
<comment type="caution">
    <text evidence="2">The sequence shown here is derived from an EMBL/GenBank/DDBJ whole genome shotgun (WGS) entry which is preliminary data.</text>
</comment>
<dbReference type="GeneID" id="84610363"/>
<gene>
    <name evidence="3" type="ORF">EA795_15090</name>
    <name evidence="2" type="ORF">NJF43_15925</name>
</gene>
<organism evidence="2 5">
    <name type="scientific">Stutzerimonas nitrititolerans</name>
    <dbReference type="NCBI Taxonomy" id="2482751"/>
    <lineage>
        <taxon>Bacteria</taxon>
        <taxon>Pseudomonadati</taxon>
        <taxon>Pseudomonadota</taxon>
        <taxon>Gammaproteobacteria</taxon>
        <taxon>Pseudomonadales</taxon>
        <taxon>Pseudomonadaceae</taxon>
        <taxon>Stutzerimonas</taxon>
    </lineage>
</organism>
<keyword evidence="4" id="KW-1185">Reference proteome</keyword>
<accession>A0AA41WJ52</accession>
<name>A0AA41WJ52_9GAMM</name>
<evidence type="ECO:0000313" key="4">
    <source>
        <dbReference type="Proteomes" id="UP000269134"/>
    </source>
</evidence>
<dbReference type="EMBL" id="RFFL01000012">
    <property type="protein sequence ID" value="RMH98933.1"/>
    <property type="molecule type" value="Genomic_DNA"/>
</dbReference>
<feature type="region of interest" description="Disordered" evidence="1">
    <location>
        <begin position="1"/>
        <end position="65"/>
    </location>
</feature>
<proteinExistence type="predicted"/>
<evidence type="ECO:0000313" key="2">
    <source>
        <dbReference type="EMBL" id="MCO7546247.1"/>
    </source>
</evidence>
<dbReference type="Proteomes" id="UP000269134">
    <property type="component" value="Unassembled WGS sequence"/>
</dbReference>
<dbReference type="Proteomes" id="UP001165292">
    <property type="component" value="Unassembled WGS sequence"/>
</dbReference>
<reference evidence="3 4" key="1">
    <citation type="submission" date="2018-10" db="EMBL/GenBank/DDBJ databases">
        <title>Pseudomonas sp. GL14 genome.</title>
        <authorList>
            <person name="Peng J."/>
            <person name="Liu Z.-P."/>
        </authorList>
    </citation>
    <scope>NUCLEOTIDE SEQUENCE [LARGE SCALE GENOMIC DNA]</scope>
    <source>
        <strain evidence="3 4">GL14</strain>
    </source>
</reference>
<reference evidence="2" key="2">
    <citation type="submission" date="2022-06" db="EMBL/GenBank/DDBJ databases">
        <title>Detection of beta-lactamases in bacteria of animal origin.</title>
        <authorList>
            <person name="Mlynarcik P."/>
            <person name="Zdarska V."/>
            <person name="Chudobova H."/>
            <person name="Prochazkova P."/>
            <person name="Hricova K."/>
            <person name="Mezerova K."/>
            <person name="Bardon J."/>
            <person name="Dolejska M."/>
            <person name="Sukkar I."/>
            <person name="Kolar M."/>
        </authorList>
    </citation>
    <scope>NUCLEOTIDE SEQUENCE</scope>
    <source>
        <strain evidence="2">S 300-3</strain>
    </source>
</reference>
<protein>
    <submittedName>
        <fullName evidence="2">Uncharacterized protein</fullName>
    </submittedName>
</protein>
<evidence type="ECO:0000313" key="3">
    <source>
        <dbReference type="EMBL" id="RMH98933.1"/>
    </source>
</evidence>